<gene>
    <name evidence="2" type="ORF">AWC01_00305</name>
</gene>
<dbReference type="STRING" id="126673.AWC01_00305"/>
<dbReference type="Gene3D" id="2.60.120.610">
    <property type="entry name" value="arabinofuranosyltransferase like domain"/>
    <property type="match status" value="1"/>
</dbReference>
<sequence length="77" mass="7619">MVSGLLSAVLALAVPLLPVVVDEPALTWPRAGDVASVDAPLAGYVPLDVEVTILCAVATGASGSDRLVLATIPPATA</sequence>
<dbReference type="AlphaFoldDB" id="A0A1X1T437"/>
<accession>A0A1X1T437</accession>
<organism evidence="2 3">
    <name type="scientific">Mycolicibacterium doricum</name>
    <dbReference type="NCBI Taxonomy" id="126673"/>
    <lineage>
        <taxon>Bacteria</taxon>
        <taxon>Bacillati</taxon>
        <taxon>Actinomycetota</taxon>
        <taxon>Actinomycetes</taxon>
        <taxon>Mycobacteriales</taxon>
        <taxon>Mycobacteriaceae</taxon>
        <taxon>Mycolicibacterium</taxon>
    </lineage>
</organism>
<proteinExistence type="predicted"/>
<evidence type="ECO:0000313" key="2">
    <source>
        <dbReference type="EMBL" id="ORV39356.1"/>
    </source>
</evidence>
<dbReference type="EMBL" id="LQOS01000034">
    <property type="protein sequence ID" value="ORV39356.1"/>
    <property type="molecule type" value="Genomic_DNA"/>
</dbReference>
<feature type="domain" description="Arabinosyltransferas concanavalin like" evidence="1">
    <location>
        <begin position="25"/>
        <end position="75"/>
    </location>
</feature>
<reference evidence="2 3" key="1">
    <citation type="submission" date="2016-01" db="EMBL/GenBank/DDBJ databases">
        <title>The new phylogeny of the genus Mycobacterium.</title>
        <authorList>
            <person name="Tarcisio F."/>
            <person name="Conor M."/>
            <person name="Antonella G."/>
            <person name="Elisabetta G."/>
            <person name="Giulia F.S."/>
            <person name="Sara T."/>
            <person name="Anna F."/>
            <person name="Clotilde B."/>
            <person name="Roberto B."/>
            <person name="Veronica D.S."/>
            <person name="Fabio R."/>
            <person name="Monica P."/>
            <person name="Olivier J."/>
            <person name="Enrico T."/>
            <person name="Nicola S."/>
        </authorList>
    </citation>
    <scope>NUCLEOTIDE SEQUENCE [LARGE SCALE GENOMIC DNA]</scope>
    <source>
        <strain evidence="2 3">DSM 44339</strain>
    </source>
</reference>
<evidence type="ECO:0000313" key="3">
    <source>
        <dbReference type="Proteomes" id="UP000193564"/>
    </source>
</evidence>
<dbReference type="RefSeq" id="WP_085191683.1">
    <property type="nucleotide sequence ID" value="NZ_AP022605.1"/>
</dbReference>
<dbReference type="Proteomes" id="UP000193564">
    <property type="component" value="Unassembled WGS sequence"/>
</dbReference>
<dbReference type="InterPro" id="IPR027451">
    <property type="entry name" value="EmbABC_dom1"/>
</dbReference>
<dbReference type="Pfam" id="PF17689">
    <property type="entry name" value="Arabino_trans_N"/>
    <property type="match status" value="1"/>
</dbReference>
<comment type="caution">
    <text evidence="2">The sequence shown here is derived from an EMBL/GenBank/DDBJ whole genome shotgun (WGS) entry which is preliminary data.</text>
</comment>
<evidence type="ECO:0000259" key="1">
    <source>
        <dbReference type="Pfam" id="PF17689"/>
    </source>
</evidence>
<keyword evidence="3" id="KW-1185">Reference proteome</keyword>
<dbReference type="InterPro" id="IPR040920">
    <property type="entry name" value="Arabino_trans_N"/>
</dbReference>
<name>A0A1X1T437_9MYCO</name>
<protein>
    <recommendedName>
        <fullName evidence="1">Arabinosyltransferas concanavalin like domain-containing protein</fullName>
    </recommendedName>
</protein>